<sequence length="504" mass="58827">MASSSAPVSVFDEHRFRKEFNQELFNSHERKRKLIPEVGFNLNEDEYPQIMEQVSLRGWRRLAAPRTNVSELMVQEFYANAALSEEEVAEQDELPYKSFVRGIKVDFSPSNIRRVMRFKSTTEGAETDYNTRKAMDQRLDEVLRDLCIPGATWKLSSSQPAVPIQLKRTELHPLAKGWQEFIIHSLVPMTNKSEVKTTRAILIHSIMQGEDVRAEEIIADNIAIIAQGLTNKGNLAHPSTIYKLCKDAGVPLREFRRTQRILELSYIMAKRMETIRFPRHQPQQQHEDDDEDEPMPQADGGNEEEEEQQQPQQNQQPQQHGFPNFQPRYKIQYHEDLQGIEETLSSMQFFQQSFYENMQKSQADYMEEVKQIKEKQEQIYNHNQRFHSQIWQEQEKLAKEIQEQGRDIVEMRKQLNLWTRNTSAREAYTCWAHQQANPNLSEIPITQIPDTMQINAEKGRTMFYGCLKFDYGTSSPSQVDPHEPVLLWTTPPSPSFRPPHPPPN</sequence>
<keyword evidence="5" id="KW-1185">Reference proteome</keyword>
<evidence type="ECO:0000256" key="2">
    <source>
        <dbReference type="SAM" id="MobiDB-lite"/>
    </source>
</evidence>
<feature type="domain" description="Putative plant transposon protein" evidence="3">
    <location>
        <begin position="57"/>
        <end position="251"/>
    </location>
</feature>
<evidence type="ECO:0000313" key="5">
    <source>
        <dbReference type="Proteomes" id="UP001341840"/>
    </source>
</evidence>
<feature type="compositionally biased region" description="Low complexity" evidence="2">
    <location>
        <begin position="309"/>
        <end position="319"/>
    </location>
</feature>
<reference evidence="4 5" key="1">
    <citation type="journal article" date="2023" name="Plants (Basel)">
        <title>Bridging the Gap: Combining Genomics and Transcriptomics Approaches to Understand Stylosanthes scabra, an Orphan Legume from the Brazilian Caatinga.</title>
        <authorList>
            <person name="Ferreira-Neto J.R.C."/>
            <person name="da Silva M.D."/>
            <person name="Binneck E."/>
            <person name="de Melo N.F."/>
            <person name="da Silva R.H."/>
            <person name="de Melo A.L.T.M."/>
            <person name="Pandolfi V."/>
            <person name="Bustamante F.O."/>
            <person name="Brasileiro-Vidal A.C."/>
            <person name="Benko-Iseppon A.M."/>
        </authorList>
    </citation>
    <scope>NUCLEOTIDE SEQUENCE [LARGE SCALE GENOMIC DNA]</scope>
    <source>
        <tissue evidence="4">Leaves</tissue>
    </source>
</reference>
<evidence type="ECO:0000313" key="4">
    <source>
        <dbReference type="EMBL" id="MED6222381.1"/>
    </source>
</evidence>
<keyword evidence="1" id="KW-0175">Coiled coil</keyword>
<dbReference type="InterPro" id="IPR046796">
    <property type="entry name" value="Transposase_32_dom"/>
</dbReference>
<comment type="caution">
    <text evidence="4">The sequence shown here is derived from an EMBL/GenBank/DDBJ whole genome shotgun (WGS) entry which is preliminary data.</text>
</comment>
<feature type="region of interest" description="Disordered" evidence="2">
    <location>
        <begin position="275"/>
        <end position="324"/>
    </location>
</feature>
<feature type="coiled-coil region" evidence="1">
    <location>
        <begin position="355"/>
        <end position="414"/>
    </location>
</feature>
<feature type="compositionally biased region" description="Pro residues" evidence="2">
    <location>
        <begin position="491"/>
        <end position="504"/>
    </location>
</feature>
<gene>
    <name evidence="4" type="ORF">PIB30_063777</name>
</gene>
<evidence type="ECO:0000259" key="3">
    <source>
        <dbReference type="Pfam" id="PF20167"/>
    </source>
</evidence>
<accession>A0ABU6ZK84</accession>
<protein>
    <recommendedName>
        <fullName evidence="3">Putative plant transposon protein domain-containing protein</fullName>
    </recommendedName>
</protein>
<organism evidence="4 5">
    <name type="scientific">Stylosanthes scabra</name>
    <dbReference type="NCBI Taxonomy" id="79078"/>
    <lineage>
        <taxon>Eukaryota</taxon>
        <taxon>Viridiplantae</taxon>
        <taxon>Streptophyta</taxon>
        <taxon>Embryophyta</taxon>
        <taxon>Tracheophyta</taxon>
        <taxon>Spermatophyta</taxon>
        <taxon>Magnoliopsida</taxon>
        <taxon>eudicotyledons</taxon>
        <taxon>Gunneridae</taxon>
        <taxon>Pentapetalae</taxon>
        <taxon>rosids</taxon>
        <taxon>fabids</taxon>
        <taxon>Fabales</taxon>
        <taxon>Fabaceae</taxon>
        <taxon>Papilionoideae</taxon>
        <taxon>50 kb inversion clade</taxon>
        <taxon>dalbergioids sensu lato</taxon>
        <taxon>Dalbergieae</taxon>
        <taxon>Pterocarpus clade</taxon>
        <taxon>Stylosanthes</taxon>
    </lineage>
</organism>
<dbReference type="Proteomes" id="UP001341840">
    <property type="component" value="Unassembled WGS sequence"/>
</dbReference>
<feature type="region of interest" description="Disordered" evidence="2">
    <location>
        <begin position="475"/>
        <end position="504"/>
    </location>
</feature>
<dbReference type="EMBL" id="JASCZI010272472">
    <property type="protein sequence ID" value="MED6222381.1"/>
    <property type="molecule type" value="Genomic_DNA"/>
</dbReference>
<name>A0ABU6ZK84_9FABA</name>
<proteinExistence type="predicted"/>
<dbReference type="Pfam" id="PF20167">
    <property type="entry name" value="Transposase_32"/>
    <property type="match status" value="1"/>
</dbReference>
<evidence type="ECO:0000256" key="1">
    <source>
        <dbReference type="SAM" id="Coils"/>
    </source>
</evidence>